<gene>
    <name evidence="1" type="ORF">CDL12_11711</name>
</gene>
<dbReference type="OrthoDB" id="1894463at2759"/>
<evidence type="ECO:0008006" key="3">
    <source>
        <dbReference type="Google" id="ProtNLM"/>
    </source>
</evidence>
<sequence>MSYDIADHSFHEIRVPSFVSGSFGRWVPTCLCAIVPLPPVKGAFNIWSMKEYGVKESWMKVYHIGVYYPVAMISDEQERSYHIWRNMFGKKLVKVLYVMKSGELLLEYRGGDLVSYDLYDKTFKELRFDGMPRLYQTIVHVGSLNSAAFPF</sequence>
<proteinExistence type="predicted"/>
<dbReference type="AlphaFoldDB" id="A0A2G9HDR0"/>
<reference evidence="2" key="1">
    <citation type="journal article" date="2018" name="Gigascience">
        <title>Genome assembly of the Pink Ipe (Handroanthus impetiginosus, Bignoniaceae), a highly valued, ecologically keystone Neotropical timber forest tree.</title>
        <authorList>
            <person name="Silva-Junior O.B."/>
            <person name="Grattapaglia D."/>
            <person name="Novaes E."/>
            <person name="Collevatti R.G."/>
        </authorList>
    </citation>
    <scope>NUCLEOTIDE SEQUENCE [LARGE SCALE GENOMIC DNA]</scope>
    <source>
        <strain evidence="2">cv. UFG-1</strain>
    </source>
</reference>
<organism evidence="1 2">
    <name type="scientific">Handroanthus impetiginosus</name>
    <dbReference type="NCBI Taxonomy" id="429701"/>
    <lineage>
        <taxon>Eukaryota</taxon>
        <taxon>Viridiplantae</taxon>
        <taxon>Streptophyta</taxon>
        <taxon>Embryophyta</taxon>
        <taxon>Tracheophyta</taxon>
        <taxon>Spermatophyta</taxon>
        <taxon>Magnoliopsida</taxon>
        <taxon>eudicotyledons</taxon>
        <taxon>Gunneridae</taxon>
        <taxon>Pentapetalae</taxon>
        <taxon>asterids</taxon>
        <taxon>lamiids</taxon>
        <taxon>Lamiales</taxon>
        <taxon>Bignoniaceae</taxon>
        <taxon>Crescentiina</taxon>
        <taxon>Tabebuia alliance</taxon>
        <taxon>Handroanthus</taxon>
    </lineage>
</organism>
<accession>A0A2G9HDR0</accession>
<protein>
    <recommendedName>
        <fullName evidence="3">F-box associated domain-containing protein</fullName>
    </recommendedName>
</protein>
<comment type="caution">
    <text evidence="1">The sequence shown here is derived from an EMBL/GenBank/DDBJ whole genome shotgun (WGS) entry which is preliminary data.</text>
</comment>
<dbReference type="EMBL" id="NKXS01002039">
    <property type="protein sequence ID" value="PIN15644.1"/>
    <property type="molecule type" value="Genomic_DNA"/>
</dbReference>
<keyword evidence="2" id="KW-1185">Reference proteome</keyword>
<dbReference type="Proteomes" id="UP000231279">
    <property type="component" value="Unassembled WGS sequence"/>
</dbReference>
<evidence type="ECO:0000313" key="2">
    <source>
        <dbReference type="Proteomes" id="UP000231279"/>
    </source>
</evidence>
<evidence type="ECO:0000313" key="1">
    <source>
        <dbReference type="EMBL" id="PIN15644.1"/>
    </source>
</evidence>
<name>A0A2G9HDR0_9LAMI</name>